<dbReference type="PRINTS" id="PR01021">
    <property type="entry name" value="OMPADOMAIN"/>
</dbReference>
<dbReference type="InterPro" id="IPR050330">
    <property type="entry name" value="Bact_OuterMem_StrucFunc"/>
</dbReference>
<dbReference type="PANTHER" id="PTHR30329:SF21">
    <property type="entry name" value="LIPOPROTEIN YIAD-RELATED"/>
    <property type="match status" value="1"/>
</dbReference>
<dbReference type="Gene3D" id="3.30.1330.60">
    <property type="entry name" value="OmpA-like domain"/>
    <property type="match status" value="1"/>
</dbReference>
<dbReference type="Gene3D" id="1.25.40.10">
    <property type="entry name" value="Tetratricopeptide repeat domain"/>
    <property type="match status" value="1"/>
</dbReference>
<dbReference type="SUPFAM" id="SSF89372">
    <property type="entry name" value="Fucose-specific lectin"/>
    <property type="match status" value="1"/>
</dbReference>
<dbReference type="SUPFAM" id="SSF48452">
    <property type="entry name" value="TPR-like"/>
    <property type="match status" value="1"/>
</dbReference>
<name>A0A6N4SU33_CYTH3</name>
<proteinExistence type="predicted"/>
<evidence type="ECO:0000256" key="3">
    <source>
        <dbReference type="ARBA" id="ARBA00023237"/>
    </source>
</evidence>
<keyword evidence="7" id="KW-1185">Reference proteome</keyword>
<dbReference type="InterPro" id="IPR011659">
    <property type="entry name" value="WD40"/>
</dbReference>
<dbReference type="AlphaFoldDB" id="A0A6N4SU33"/>
<gene>
    <name evidence="6" type="ordered locus">CHU_2715</name>
</gene>
<dbReference type="GO" id="GO:0009279">
    <property type="term" value="C:cell outer membrane"/>
    <property type="evidence" value="ECO:0007669"/>
    <property type="project" value="UniProtKB-SubCell"/>
</dbReference>
<evidence type="ECO:0000256" key="1">
    <source>
        <dbReference type="ARBA" id="ARBA00004442"/>
    </source>
</evidence>
<dbReference type="InterPro" id="IPR006665">
    <property type="entry name" value="OmpA-like"/>
</dbReference>
<dbReference type="OrthoDB" id="1488841at2"/>
<dbReference type="PANTHER" id="PTHR30329">
    <property type="entry name" value="STATOR ELEMENT OF FLAGELLAR MOTOR COMPLEX"/>
    <property type="match status" value="1"/>
</dbReference>
<keyword evidence="3" id="KW-0998">Cell outer membrane</keyword>
<sequence>MKSVNYRLLFSKSIFLGIFFLNIVFAQAQNEKKYIKEGDAAAASGDSKTALNQYLQAYKLNQTNASLNYKIGVQYLKSEYPHKCLSYFESAYKLDPKVDKDILFNLGVAYQENHRFDEAADYFTKYRATLDPSNPFLKKIDRRLYECANGKEFMEKPVDVKIQSVSSVVNSPYSDFAPVISADEKVMIFTSRRPGSTGGSFDENGQYYEDIYISKKIAGQWGAPQNIGSNINTEFHDASIALSADGSELFIYKDDNAGDIYYCKQRADGSWSKPLPIEGSVNSRTYRENAAAVSPDGNTLFFASNREGGYGKLDLYMVKMNDKGFWGKPINLGPTINTEVDDESPFMDFDGMTLYFSSRAHKGMGGLDIFKTYYDSTKGDWTEPINMGYPINSADDDINFVLSGDGGHGYYASAKDDGVGEKDIYMISMPPREDRTKLIEKMKAMHLDAPIADVVPAPTVAAVLLPITIKGVVKDAETGKPMQTVVQLTDENGKLIAEKNVGPDGLYSFTVKNEAATSYTLSTEKEEFGFINKTFSVPGEKTSSQEITQNLALKKLAVGNVYVLRNIYFDFDKATLKSASNKELNNLLQLLKQNPEMEIEISGHTDSKGSDEYNRVLSRKRAQAVVNWLVSKGISKNRLKFEGYGESRPLASNDDELEGRELNRRTEFKILKK</sequence>
<keyword evidence="6" id="KW-0449">Lipoprotein</keyword>
<dbReference type="InterPro" id="IPR011990">
    <property type="entry name" value="TPR-like_helical_dom_sf"/>
</dbReference>
<dbReference type="KEGG" id="chu:CHU_2715"/>
<dbReference type="PROSITE" id="PS51123">
    <property type="entry name" value="OMPA_2"/>
    <property type="match status" value="1"/>
</dbReference>
<dbReference type="Pfam" id="PF00691">
    <property type="entry name" value="OmpA"/>
    <property type="match status" value="1"/>
</dbReference>
<dbReference type="CDD" id="cd07185">
    <property type="entry name" value="OmpA_C-like"/>
    <property type="match status" value="1"/>
</dbReference>
<dbReference type="SMART" id="SM00028">
    <property type="entry name" value="TPR"/>
    <property type="match status" value="3"/>
</dbReference>
<dbReference type="Proteomes" id="UP000001822">
    <property type="component" value="Chromosome"/>
</dbReference>
<organism evidence="6 7">
    <name type="scientific">Cytophaga hutchinsonii (strain ATCC 33406 / DSM 1761 / CIP 103989 / NBRC 15051 / NCIMB 9469 / D465)</name>
    <dbReference type="NCBI Taxonomy" id="269798"/>
    <lineage>
        <taxon>Bacteria</taxon>
        <taxon>Pseudomonadati</taxon>
        <taxon>Bacteroidota</taxon>
        <taxon>Cytophagia</taxon>
        <taxon>Cytophagales</taxon>
        <taxon>Cytophagaceae</taxon>
        <taxon>Cytophaga</taxon>
    </lineage>
</organism>
<protein>
    <submittedName>
        <fullName evidence="6">Peptidoglycan-associated lipoprotein</fullName>
    </submittedName>
</protein>
<evidence type="ECO:0000259" key="5">
    <source>
        <dbReference type="PROSITE" id="PS51123"/>
    </source>
</evidence>
<dbReference type="InterPro" id="IPR006664">
    <property type="entry name" value="OMP_bac"/>
</dbReference>
<evidence type="ECO:0000256" key="2">
    <source>
        <dbReference type="ARBA" id="ARBA00023136"/>
    </source>
</evidence>
<dbReference type="InterPro" id="IPR036737">
    <property type="entry name" value="OmpA-like_sf"/>
</dbReference>
<evidence type="ECO:0000256" key="4">
    <source>
        <dbReference type="PROSITE-ProRule" id="PRU00473"/>
    </source>
</evidence>
<reference evidence="6 7" key="1">
    <citation type="journal article" date="2007" name="Appl. Environ. Microbiol.">
        <title>Genome sequence of the cellulolytic gliding bacterium Cytophaga hutchinsonii.</title>
        <authorList>
            <person name="Xie G."/>
            <person name="Bruce D.C."/>
            <person name="Challacombe J.F."/>
            <person name="Chertkov O."/>
            <person name="Detter J.C."/>
            <person name="Gilna P."/>
            <person name="Han C.S."/>
            <person name="Lucas S."/>
            <person name="Misra M."/>
            <person name="Myers G.L."/>
            <person name="Richardson P."/>
            <person name="Tapia R."/>
            <person name="Thayer N."/>
            <person name="Thompson L.S."/>
            <person name="Brettin T.S."/>
            <person name="Henrissat B."/>
            <person name="Wilson D.B."/>
            <person name="McBride M.J."/>
        </authorList>
    </citation>
    <scope>NUCLEOTIDE SEQUENCE [LARGE SCALE GENOMIC DNA]</scope>
    <source>
        <strain evidence="7">ATCC 33406 / DSM 1761 / CIP 103989 / NBRC 15051 / NCIMB 9469 / D465</strain>
    </source>
</reference>
<keyword evidence="2 4" id="KW-0472">Membrane</keyword>
<evidence type="ECO:0000313" key="7">
    <source>
        <dbReference type="Proteomes" id="UP000001822"/>
    </source>
</evidence>
<accession>A0A6N4SU33</accession>
<dbReference type="InterPro" id="IPR019734">
    <property type="entry name" value="TPR_rpt"/>
</dbReference>
<dbReference type="Pfam" id="PF07676">
    <property type="entry name" value="PD40"/>
    <property type="match status" value="2"/>
</dbReference>
<feature type="domain" description="OmpA-like" evidence="5">
    <location>
        <begin position="556"/>
        <end position="673"/>
    </location>
</feature>
<evidence type="ECO:0000313" key="6">
    <source>
        <dbReference type="EMBL" id="ABG59965.1"/>
    </source>
</evidence>
<dbReference type="InterPro" id="IPR011042">
    <property type="entry name" value="6-blade_b-propeller_TolB-like"/>
</dbReference>
<dbReference type="Gene3D" id="2.120.10.30">
    <property type="entry name" value="TolB, C-terminal domain"/>
    <property type="match status" value="1"/>
</dbReference>
<dbReference type="SUPFAM" id="SSF103088">
    <property type="entry name" value="OmpA-like"/>
    <property type="match status" value="1"/>
</dbReference>
<comment type="subcellular location">
    <subcellularLocation>
        <location evidence="1">Cell outer membrane</location>
    </subcellularLocation>
</comment>
<dbReference type="RefSeq" id="WP_011586075.1">
    <property type="nucleotide sequence ID" value="NC_008255.1"/>
</dbReference>
<dbReference type="EMBL" id="CP000383">
    <property type="protein sequence ID" value="ABG59965.1"/>
    <property type="molecule type" value="Genomic_DNA"/>
</dbReference>